<dbReference type="EMBL" id="FNRF01000002">
    <property type="protein sequence ID" value="SEA37741.1"/>
    <property type="molecule type" value="Genomic_DNA"/>
</dbReference>
<gene>
    <name evidence="1" type="ORF">SAMN05216462_1310</name>
</gene>
<name>A0A1H4APG1_XYLRU</name>
<dbReference type="OrthoDB" id="1025938at2"/>
<accession>A0A1H4APG1</accession>
<sequence length="308" mass="34829">MELYNALKNIVSLQSADILKDARLVNILSDFKAYEEFAAAKFVIKSLISEGLMAKFIFEGQSQNDYETIIANNKQNLVDNYGFKEGLSEYVLKSIAFALGWIEDIPTMNSDTVSTDTGTKVEPDIEVEDVDDGKKHLTFRQIPITGNVQNFIRKLESQGYTVTNSYNHEYNVAILTGKFAGVNNCQILVVGTPISMLTCRVVISLPEQQIWFSLKSEYQEWKNKLTTKYGTPQSYEYFSEPYYEGDGYEMSALSNEHCQYSSYFTDKETGGTIVVRMSQNGCVTMVYEDKHNSDIGESEKNNIANDDL</sequence>
<protein>
    <submittedName>
        <fullName evidence="1">Uncharacterized protein</fullName>
    </submittedName>
</protein>
<dbReference type="Proteomes" id="UP000182257">
    <property type="component" value="Unassembled WGS sequence"/>
</dbReference>
<dbReference type="AlphaFoldDB" id="A0A1H4APG1"/>
<dbReference type="RefSeq" id="WP_074760753.1">
    <property type="nucleotide sequence ID" value="NZ_FNRF01000002.1"/>
</dbReference>
<evidence type="ECO:0000313" key="2">
    <source>
        <dbReference type="Proteomes" id="UP000182257"/>
    </source>
</evidence>
<evidence type="ECO:0000313" key="1">
    <source>
        <dbReference type="EMBL" id="SEA37741.1"/>
    </source>
</evidence>
<proteinExistence type="predicted"/>
<organism evidence="1 2">
    <name type="scientific">Xylanibacter ruminicola</name>
    <name type="common">Prevotella ruminicola</name>
    <dbReference type="NCBI Taxonomy" id="839"/>
    <lineage>
        <taxon>Bacteria</taxon>
        <taxon>Pseudomonadati</taxon>
        <taxon>Bacteroidota</taxon>
        <taxon>Bacteroidia</taxon>
        <taxon>Bacteroidales</taxon>
        <taxon>Prevotellaceae</taxon>
        <taxon>Xylanibacter</taxon>
    </lineage>
</organism>
<reference evidence="1 2" key="1">
    <citation type="submission" date="2016-10" db="EMBL/GenBank/DDBJ databases">
        <authorList>
            <person name="de Groot N.N."/>
        </authorList>
    </citation>
    <scope>NUCLEOTIDE SEQUENCE [LARGE SCALE GENOMIC DNA]</scope>
    <source>
        <strain evidence="1 2">D31d</strain>
    </source>
</reference>